<name>A0A0T6LW66_WENVI</name>
<dbReference type="InterPro" id="IPR000515">
    <property type="entry name" value="MetI-like"/>
</dbReference>
<proteinExistence type="inferred from homology"/>
<keyword evidence="4 7" id="KW-0812">Transmembrane</keyword>
<keyword evidence="2 7" id="KW-0813">Transport</keyword>
<organism evidence="9 10">
    <name type="scientific">Wenjunlia vitaminophila</name>
    <name type="common">Streptomyces vitaminophilus</name>
    <dbReference type="NCBI Taxonomy" id="76728"/>
    <lineage>
        <taxon>Bacteria</taxon>
        <taxon>Bacillati</taxon>
        <taxon>Actinomycetota</taxon>
        <taxon>Actinomycetes</taxon>
        <taxon>Kitasatosporales</taxon>
        <taxon>Streptomycetaceae</taxon>
        <taxon>Wenjunlia</taxon>
    </lineage>
</organism>
<dbReference type="STRING" id="76728.AQ490_14115"/>
<evidence type="ECO:0000256" key="7">
    <source>
        <dbReference type="RuleBase" id="RU363032"/>
    </source>
</evidence>
<dbReference type="Pfam" id="PF19300">
    <property type="entry name" value="BPD_transp_1_N"/>
    <property type="match status" value="1"/>
</dbReference>
<accession>A0A0T6LW66</accession>
<dbReference type="eggNOG" id="COG0601">
    <property type="taxonomic scope" value="Bacteria"/>
</dbReference>
<dbReference type="InterPro" id="IPR035906">
    <property type="entry name" value="MetI-like_sf"/>
</dbReference>
<dbReference type="GO" id="GO:0005886">
    <property type="term" value="C:plasma membrane"/>
    <property type="evidence" value="ECO:0007669"/>
    <property type="project" value="UniProtKB-SubCell"/>
</dbReference>
<feature type="transmembrane region" description="Helical" evidence="7">
    <location>
        <begin position="307"/>
        <end position="334"/>
    </location>
</feature>
<dbReference type="PANTHER" id="PTHR43163:SF6">
    <property type="entry name" value="DIPEPTIDE TRANSPORT SYSTEM PERMEASE PROTEIN DPPB-RELATED"/>
    <property type="match status" value="1"/>
</dbReference>
<dbReference type="RefSeq" id="WP_018382306.1">
    <property type="nucleotide sequence ID" value="NZ_LLZU01000005.1"/>
</dbReference>
<dbReference type="GO" id="GO:0055085">
    <property type="term" value="P:transmembrane transport"/>
    <property type="evidence" value="ECO:0007669"/>
    <property type="project" value="InterPro"/>
</dbReference>
<sequence>MSKQSGGLGRYVAQRLLLAVPMVLILLTLVFLLMRVAPGDPVSAAAGGKLGPEQLAEKRRIAGLDKPLFEQYLDYLGDVVTLDFGTTFVDHRKVSDIIIENGGATLSLTLGALFVAVLIGLPIGLFSGRYRDSAFDVTARIFGITTYAAPVFFTGLLAQLAFSGTWLPTSDQADPLTSLNIESVTHIYVLDCLIAGDWNAVEDGLKHLILPSITLGLLIVGVFIRMIRINVIQSLHGDYIEAARARGVRERRVVTQHAFRNALVPVITVLGLQVALLLGGAVLTEKTFNWPGVGSTLITYINQRDYIAVQGIVTVFALVVVLISMLIDFVNALIDPRVRY</sequence>
<dbReference type="SUPFAM" id="SSF161098">
    <property type="entry name" value="MetI-like"/>
    <property type="match status" value="1"/>
</dbReference>
<evidence type="ECO:0000313" key="10">
    <source>
        <dbReference type="Proteomes" id="UP000050867"/>
    </source>
</evidence>
<reference evidence="9 10" key="1">
    <citation type="submission" date="2015-10" db="EMBL/GenBank/DDBJ databases">
        <title>Draft genome sequence of pyrrolomycin-producing Streptomyces vitaminophilus.</title>
        <authorList>
            <person name="Graham D.E."/>
            <person name="Mahan K.M."/>
            <person name="Klingeman D.M."/>
            <person name="Hettich R.L."/>
            <person name="Parry R.J."/>
        </authorList>
    </citation>
    <scope>NUCLEOTIDE SEQUENCE [LARGE SCALE GENOMIC DNA]</scope>
    <source>
        <strain evidence="9 10">ATCC 31673</strain>
    </source>
</reference>
<keyword evidence="10" id="KW-1185">Reference proteome</keyword>
<dbReference type="PANTHER" id="PTHR43163">
    <property type="entry name" value="DIPEPTIDE TRANSPORT SYSTEM PERMEASE PROTEIN DPPB-RELATED"/>
    <property type="match status" value="1"/>
</dbReference>
<comment type="similarity">
    <text evidence="7">Belongs to the binding-protein-dependent transport system permease family.</text>
</comment>
<feature type="transmembrane region" description="Helical" evidence="7">
    <location>
        <begin position="137"/>
        <end position="162"/>
    </location>
</feature>
<evidence type="ECO:0000256" key="1">
    <source>
        <dbReference type="ARBA" id="ARBA00004651"/>
    </source>
</evidence>
<protein>
    <submittedName>
        <fullName evidence="9">Peptide ABC transporter permease</fullName>
    </submittedName>
</protein>
<keyword evidence="6 7" id="KW-0472">Membrane</keyword>
<dbReference type="AlphaFoldDB" id="A0A0T6LW66"/>
<dbReference type="InterPro" id="IPR045621">
    <property type="entry name" value="BPD_transp_1_N"/>
</dbReference>
<feature type="transmembrane region" description="Helical" evidence="7">
    <location>
        <begin position="262"/>
        <end position="283"/>
    </location>
</feature>
<comment type="subcellular location">
    <subcellularLocation>
        <location evidence="1 7">Cell membrane</location>
        <topology evidence="1 7">Multi-pass membrane protein</topology>
    </subcellularLocation>
</comment>
<dbReference type="OrthoDB" id="9778910at2"/>
<feature type="transmembrane region" description="Helical" evidence="7">
    <location>
        <begin position="208"/>
        <end position="227"/>
    </location>
</feature>
<dbReference type="Proteomes" id="UP000050867">
    <property type="component" value="Unassembled WGS sequence"/>
</dbReference>
<keyword evidence="3" id="KW-1003">Cell membrane</keyword>
<comment type="caution">
    <text evidence="9">The sequence shown here is derived from an EMBL/GenBank/DDBJ whole genome shotgun (WGS) entry which is preliminary data.</text>
</comment>
<evidence type="ECO:0000259" key="8">
    <source>
        <dbReference type="PROSITE" id="PS50928"/>
    </source>
</evidence>
<evidence type="ECO:0000256" key="4">
    <source>
        <dbReference type="ARBA" id="ARBA00022692"/>
    </source>
</evidence>
<evidence type="ECO:0000256" key="5">
    <source>
        <dbReference type="ARBA" id="ARBA00022989"/>
    </source>
</evidence>
<evidence type="ECO:0000256" key="2">
    <source>
        <dbReference type="ARBA" id="ARBA00022448"/>
    </source>
</evidence>
<dbReference type="Gene3D" id="1.10.3720.10">
    <property type="entry name" value="MetI-like"/>
    <property type="match status" value="1"/>
</dbReference>
<evidence type="ECO:0000313" key="9">
    <source>
        <dbReference type="EMBL" id="KRV50248.1"/>
    </source>
</evidence>
<dbReference type="Pfam" id="PF00528">
    <property type="entry name" value="BPD_transp_1"/>
    <property type="match status" value="1"/>
</dbReference>
<evidence type="ECO:0000256" key="3">
    <source>
        <dbReference type="ARBA" id="ARBA00022475"/>
    </source>
</evidence>
<dbReference type="PROSITE" id="PS50928">
    <property type="entry name" value="ABC_TM1"/>
    <property type="match status" value="1"/>
</dbReference>
<evidence type="ECO:0000256" key="6">
    <source>
        <dbReference type="ARBA" id="ARBA00023136"/>
    </source>
</evidence>
<feature type="domain" description="ABC transmembrane type-1" evidence="8">
    <location>
        <begin position="102"/>
        <end position="331"/>
    </location>
</feature>
<dbReference type="EMBL" id="LLZU01000005">
    <property type="protein sequence ID" value="KRV50248.1"/>
    <property type="molecule type" value="Genomic_DNA"/>
</dbReference>
<feature type="transmembrane region" description="Helical" evidence="7">
    <location>
        <begin position="12"/>
        <end position="34"/>
    </location>
</feature>
<dbReference type="CDD" id="cd06261">
    <property type="entry name" value="TM_PBP2"/>
    <property type="match status" value="1"/>
</dbReference>
<feature type="transmembrane region" description="Helical" evidence="7">
    <location>
        <begin position="104"/>
        <end position="125"/>
    </location>
</feature>
<keyword evidence="5 7" id="KW-1133">Transmembrane helix</keyword>
<gene>
    <name evidence="9" type="ORF">AQ490_14115</name>
</gene>